<accession>A0A4D4J2W7</accession>
<dbReference type="Proteomes" id="UP000298860">
    <property type="component" value="Unassembled WGS sequence"/>
</dbReference>
<proteinExistence type="predicted"/>
<evidence type="ECO:0000256" key="1">
    <source>
        <dbReference type="SAM" id="MobiDB-lite"/>
    </source>
</evidence>
<keyword evidence="3" id="KW-1185">Reference proteome</keyword>
<organism evidence="2 3">
    <name type="scientific">Gandjariella thermophila</name>
    <dbReference type="NCBI Taxonomy" id="1931992"/>
    <lineage>
        <taxon>Bacteria</taxon>
        <taxon>Bacillati</taxon>
        <taxon>Actinomycetota</taxon>
        <taxon>Actinomycetes</taxon>
        <taxon>Pseudonocardiales</taxon>
        <taxon>Pseudonocardiaceae</taxon>
        <taxon>Gandjariella</taxon>
    </lineage>
</organism>
<evidence type="ECO:0000313" key="2">
    <source>
        <dbReference type="EMBL" id="GDY30811.1"/>
    </source>
</evidence>
<comment type="caution">
    <text evidence="2">The sequence shown here is derived from an EMBL/GenBank/DDBJ whole genome shotgun (WGS) entry which is preliminary data.</text>
</comment>
<gene>
    <name evidence="2" type="ORF">GTS_24440</name>
</gene>
<dbReference type="RefSeq" id="WP_137813901.1">
    <property type="nucleotide sequence ID" value="NZ_BJFL01000009.1"/>
</dbReference>
<name>A0A4D4J2W7_9PSEU</name>
<dbReference type="EMBL" id="BJFL01000009">
    <property type="protein sequence ID" value="GDY30811.1"/>
    <property type="molecule type" value="Genomic_DNA"/>
</dbReference>
<feature type="region of interest" description="Disordered" evidence="1">
    <location>
        <begin position="103"/>
        <end position="132"/>
    </location>
</feature>
<protein>
    <submittedName>
        <fullName evidence="2">Uncharacterized protein</fullName>
    </submittedName>
</protein>
<dbReference type="AlphaFoldDB" id="A0A4D4J2W7"/>
<evidence type="ECO:0000313" key="3">
    <source>
        <dbReference type="Proteomes" id="UP000298860"/>
    </source>
</evidence>
<sequence>MIATYEDKVAHIETVARRGVEARRLMEEAGQRHCSRRRARQVFNAMAVRKKSERPGATVLVLSDTPTDRERVGSATEFVVSEQWAAHVRKVFISSYVRGRVDTGHGDEVTGRSSQPSLNGALLRSHPSESGP</sequence>
<reference evidence="3" key="1">
    <citation type="submission" date="2019-04" db="EMBL/GenBank/DDBJ databases">
        <title>Draft genome sequence of Pseudonocardiaceae bacterium SL3-2-4.</title>
        <authorList>
            <person name="Ningsih F."/>
            <person name="Yokota A."/>
            <person name="Sakai Y."/>
            <person name="Nanatani K."/>
            <person name="Yabe S."/>
            <person name="Oetari A."/>
            <person name="Sjamsuridzal W."/>
        </authorList>
    </citation>
    <scope>NUCLEOTIDE SEQUENCE [LARGE SCALE GENOMIC DNA]</scope>
    <source>
        <strain evidence="3">SL3-2-4</strain>
    </source>
</reference>